<accession>A0A414UY44</accession>
<evidence type="ECO:0000313" key="2">
    <source>
        <dbReference type="Proteomes" id="UP000283981"/>
    </source>
</evidence>
<evidence type="ECO:0000313" key="1">
    <source>
        <dbReference type="EMBL" id="RHG87328.1"/>
    </source>
</evidence>
<comment type="caution">
    <text evidence="1">The sequence shown here is derived from an EMBL/GenBank/DDBJ whole genome shotgun (WGS) entry which is preliminary data.</text>
</comment>
<proteinExistence type="predicted"/>
<dbReference type="EMBL" id="QRIS01000005">
    <property type="protein sequence ID" value="RHG87328.1"/>
    <property type="molecule type" value="Genomic_DNA"/>
</dbReference>
<name>A0A414UY44_MEDGN</name>
<sequence>MKEPNIIIQAIAGFIRSIRTTSRAKYIDELEKKHNFIIDFNALKTYEEHKRCCTIGTLLRISKFSETNLNELKEEIETNKEYKNIENLWEKCPADIFLSFAIENDIDLEKLKKKIK</sequence>
<dbReference type="Proteomes" id="UP000283981">
    <property type="component" value="Unassembled WGS sequence"/>
</dbReference>
<organism evidence="1 2">
    <name type="scientific">Mediterraneibacter gnavus</name>
    <name type="common">Ruminococcus gnavus</name>
    <dbReference type="NCBI Taxonomy" id="33038"/>
    <lineage>
        <taxon>Bacteria</taxon>
        <taxon>Bacillati</taxon>
        <taxon>Bacillota</taxon>
        <taxon>Clostridia</taxon>
        <taxon>Lachnospirales</taxon>
        <taxon>Lachnospiraceae</taxon>
        <taxon>Mediterraneibacter</taxon>
    </lineage>
</organism>
<gene>
    <name evidence="1" type="ORF">DW243_04270</name>
</gene>
<dbReference type="RefSeq" id="WP_118207881.1">
    <property type="nucleotide sequence ID" value="NZ_CAXSNP010000012.1"/>
</dbReference>
<dbReference type="AlphaFoldDB" id="A0A414UY44"/>
<reference evidence="1 2" key="1">
    <citation type="submission" date="2018-08" db="EMBL/GenBank/DDBJ databases">
        <title>A genome reference for cultivated species of the human gut microbiota.</title>
        <authorList>
            <person name="Zou Y."/>
            <person name="Xue W."/>
            <person name="Luo G."/>
        </authorList>
    </citation>
    <scope>NUCLEOTIDE SEQUENCE [LARGE SCALE GENOMIC DNA]</scope>
    <source>
        <strain evidence="1 2">AM21-18</strain>
    </source>
</reference>
<protein>
    <submittedName>
        <fullName evidence="1">Uncharacterized protein</fullName>
    </submittedName>
</protein>